<dbReference type="OrthoDB" id="8440774at2"/>
<dbReference type="AlphaFoldDB" id="A0A125P519"/>
<protein>
    <recommendedName>
        <fullName evidence="1">HipA-like kinase domain-containing protein</fullName>
    </recommendedName>
</protein>
<dbReference type="Pfam" id="PF20613">
    <property type="entry name" value="HipA_2"/>
    <property type="match status" value="1"/>
</dbReference>
<feature type="domain" description="HipA-like kinase" evidence="1">
    <location>
        <begin position="9"/>
        <end position="236"/>
    </location>
</feature>
<dbReference type="RefSeq" id="WP_060469397.1">
    <property type="nucleotide sequence ID" value="NZ_AP025515.1"/>
</dbReference>
<sequence length="238" mass="27804">MAKKEEICIEKISREMTQGKTTPYLCTDDENTKHIVKGRKATSNGLVKEWICARLGTAFGLPIPDFALAWADSPLQKIKELYEYNFASSFVENIQDVTTSTLGKLPKQLLKDLYFFDYWVRNNDRTLREGQGNPNFFYNPAEGNALVIDHNLAFDKEFELSKHKELHVSAPFIKWNDIFETERAYYTELIELSLKEMDDALAELPEEWLEIYSIDQINQEILPILNQYKNDNFWEDIK</sequence>
<keyword evidence="3" id="KW-1185">Reference proteome</keyword>
<comment type="caution">
    <text evidence="2">The sequence shown here is derived from an EMBL/GenBank/DDBJ whole genome shotgun (WGS) entry which is preliminary data.</text>
</comment>
<organism evidence="2 3">
    <name type="scientific">Vibrio toranzoniae</name>
    <dbReference type="NCBI Taxonomy" id="1194427"/>
    <lineage>
        <taxon>Bacteria</taxon>
        <taxon>Pseudomonadati</taxon>
        <taxon>Pseudomonadota</taxon>
        <taxon>Gammaproteobacteria</taxon>
        <taxon>Vibrionales</taxon>
        <taxon>Vibrionaceae</taxon>
        <taxon>Vibrio</taxon>
    </lineage>
</organism>
<dbReference type="GeneID" id="300181004"/>
<evidence type="ECO:0000313" key="3">
    <source>
        <dbReference type="Proteomes" id="UP000057389"/>
    </source>
</evidence>
<gene>
    <name evidence="2" type="ORF">APQ14_16270</name>
</gene>
<name>A0A125P519_9VIBR</name>
<evidence type="ECO:0000313" key="2">
    <source>
        <dbReference type="EMBL" id="KWT99913.1"/>
    </source>
</evidence>
<proteinExistence type="predicted"/>
<evidence type="ECO:0000259" key="1">
    <source>
        <dbReference type="Pfam" id="PF20613"/>
    </source>
</evidence>
<dbReference type="EMBL" id="LMXU01000032">
    <property type="protein sequence ID" value="KWT99913.1"/>
    <property type="molecule type" value="Genomic_DNA"/>
</dbReference>
<accession>A0A125P519</accession>
<dbReference type="Proteomes" id="UP000057389">
    <property type="component" value="Unassembled WGS sequence"/>
</dbReference>
<dbReference type="InterPro" id="IPR046748">
    <property type="entry name" value="HipA_2"/>
</dbReference>
<reference evidence="2 3" key="1">
    <citation type="submission" date="2015-11" db="EMBL/GenBank/DDBJ databases">
        <title>Draft WGS of Vibrio toranzoniae.</title>
        <authorList>
            <person name="Lasa A."/>
            <person name="Romalde J.L."/>
        </authorList>
    </citation>
    <scope>NUCLEOTIDE SEQUENCE [LARGE SCALE GENOMIC DNA]</scope>
    <source>
        <strain evidence="2 3">Vb 10.8</strain>
    </source>
</reference>